<keyword evidence="1" id="KW-1133">Transmembrane helix</keyword>
<dbReference type="Pfam" id="PF20167">
    <property type="entry name" value="Transposase_32"/>
    <property type="match status" value="1"/>
</dbReference>
<keyword evidence="1" id="KW-0472">Membrane</keyword>
<dbReference type="AlphaFoldDB" id="A0A9J6B592"/>
<gene>
    <name evidence="3" type="ORF">H5410_003495</name>
</gene>
<comment type="caution">
    <text evidence="3">The sequence shown here is derived from an EMBL/GenBank/DDBJ whole genome shotgun (WGS) entry which is preliminary data.</text>
</comment>
<reference evidence="3 4" key="1">
    <citation type="submission" date="2020-09" db="EMBL/GenBank/DDBJ databases">
        <title>De no assembly of potato wild relative species, Solanum commersonii.</title>
        <authorList>
            <person name="Cho K."/>
        </authorList>
    </citation>
    <scope>NUCLEOTIDE SEQUENCE [LARGE SCALE GENOMIC DNA]</scope>
    <source>
        <strain evidence="3">LZ3.2</strain>
        <tissue evidence="3">Leaf</tissue>
    </source>
</reference>
<evidence type="ECO:0000313" key="3">
    <source>
        <dbReference type="EMBL" id="KAG5631778.1"/>
    </source>
</evidence>
<evidence type="ECO:0000256" key="1">
    <source>
        <dbReference type="SAM" id="Phobius"/>
    </source>
</evidence>
<keyword evidence="4" id="KW-1185">Reference proteome</keyword>
<dbReference type="InterPro" id="IPR046796">
    <property type="entry name" value="Transposase_32_dom"/>
</dbReference>
<proteinExistence type="predicted"/>
<protein>
    <recommendedName>
        <fullName evidence="2">Putative plant transposon protein domain-containing protein</fullName>
    </recommendedName>
</protein>
<sequence length="283" mass="32144">MRTLVSSNRWLRNHVELTKTRQESGHIEPEETCPEWECPIRTCSSQGPNKPSMGLPTDIKADQGAADGVYLCQNGRVQPAHGPRVLRQLGARGKIPFCDWLNIHPPYRAIRHTLCDPKSMAQWTKHSGKRYHQSLPYAQMLKETRVWLKVVMNCLIPGLHYTNITRDRVCLVYALMIGTAVNIGAVLKSVMRKAQVHKGHMYDFGGLITRMCRVAGALEENLDYMAPLFPTSVDITRTKGPDTEFGPNLITVERHRHDELIMAIMYDLEMLRHQNGCLVSTDM</sequence>
<dbReference type="Proteomes" id="UP000824120">
    <property type="component" value="Chromosome 1"/>
</dbReference>
<dbReference type="EMBL" id="JACXVP010000001">
    <property type="protein sequence ID" value="KAG5631778.1"/>
    <property type="molecule type" value="Genomic_DNA"/>
</dbReference>
<accession>A0A9J6B592</accession>
<name>A0A9J6B592_SOLCO</name>
<organism evidence="3 4">
    <name type="scientific">Solanum commersonii</name>
    <name type="common">Commerson's wild potato</name>
    <name type="synonym">Commerson's nightshade</name>
    <dbReference type="NCBI Taxonomy" id="4109"/>
    <lineage>
        <taxon>Eukaryota</taxon>
        <taxon>Viridiplantae</taxon>
        <taxon>Streptophyta</taxon>
        <taxon>Embryophyta</taxon>
        <taxon>Tracheophyta</taxon>
        <taxon>Spermatophyta</taxon>
        <taxon>Magnoliopsida</taxon>
        <taxon>eudicotyledons</taxon>
        <taxon>Gunneridae</taxon>
        <taxon>Pentapetalae</taxon>
        <taxon>asterids</taxon>
        <taxon>lamiids</taxon>
        <taxon>Solanales</taxon>
        <taxon>Solanaceae</taxon>
        <taxon>Solanoideae</taxon>
        <taxon>Solaneae</taxon>
        <taxon>Solanum</taxon>
    </lineage>
</organism>
<evidence type="ECO:0000313" key="4">
    <source>
        <dbReference type="Proteomes" id="UP000824120"/>
    </source>
</evidence>
<keyword evidence="1" id="KW-0812">Transmembrane</keyword>
<evidence type="ECO:0000259" key="2">
    <source>
        <dbReference type="Pfam" id="PF20167"/>
    </source>
</evidence>
<feature type="domain" description="Putative plant transposon protein" evidence="2">
    <location>
        <begin position="97"/>
        <end position="216"/>
    </location>
</feature>
<feature type="transmembrane region" description="Helical" evidence="1">
    <location>
        <begin position="171"/>
        <end position="191"/>
    </location>
</feature>